<dbReference type="Gene3D" id="3.80.10.10">
    <property type="entry name" value="Ribonuclease Inhibitor"/>
    <property type="match status" value="4"/>
</dbReference>
<evidence type="ECO:0000313" key="5">
    <source>
        <dbReference type="EMBL" id="KAB1207949.1"/>
    </source>
</evidence>
<keyword evidence="1" id="KW-0433">Leucine-rich repeat</keyword>
<dbReference type="InterPro" id="IPR055414">
    <property type="entry name" value="LRR_R13L4/SHOC2-like"/>
</dbReference>
<dbReference type="Proteomes" id="UP000516437">
    <property type="component" value="Chromosome 7"/>
</dbReference>
<dbReference type="Pfam" id="PF23598">
    <property type="entry name" value="LRR_14"/>
    <property type="match status" value="1"/>
</dbReference>
<dbReference type="PROSITE" id="PS51450">
    <property type="entry name" value="LRR"/>
    <property type="match status" value="1"/>
</dbReference>
<feature type="domain" description="Disease resistance R13L4/SHOC-2-like LRR" evidence="4">
    <location>
        <begin position="247"/>
        <end position="354"/>
    </location>
</feature>
<dbReference type="PANTHER" id="PTHR48051">
    <property type="match status" value="1"/>
</dbReference>
<dbReference type="InterPro" id="IPR003591">
    <property type="entry name" value="Leu-rich_rpt_typical-subtyp"/>
</dbReference>
<proteinExistence type="predicted"/>
<comment type="caution">
    <text evidence="5">The sequence shown here is derived from an EMBL/GenBank/DDBJ whole genome shotgun (WGS) entry which is preliminary data.</text>
</comment>
<dbReference type="InterPro" id="IPR032675">
    <property type="entry name" value="LRR_dom_sf"/>
</dbReference>
<evidence type="ECO:0000259" key="4">
    <source>
        <dbReference type="Pfam" id="PF23598"/>
    </source>
</evidence>
<evidence type="ECO:0000256" key="1">
    <source>
        <dbReference type="ARBA" id="ARBA00022614"/>
    </source>
</evidence>
<dbReference type="EMBL" id="RXIC02000025">
    <property type="protein sequence ID" value="KAB1207949.1"/>
    <property type="molecule type" value="Genomic_DNA"/>
</dbReference>
<feature type="region of interest" description="Disordered" evidence="3">
    <location>
        <begin position="802"/>
        <end position="821"/>
    </location>
</feature>
<organism evidence="5 6">
    <name type="scientific">Morella rubra</name>
    <name type="common">Chinese bayberry</name>
    <dbReference type="NCBI Taxonomy" id="262757"/>
    <lineage>
        <taxon>Eukaryota</taxon>
        <taxon>Viridiplantae</taxon>
        <taxon>Streptophyta</taxon>
        <taxon>Embryophyta</taxon>
        <taxon>Tracheophyta</taxon>
        <taxon>Spermatophyta</taxon>
        <taxon>Magnoliopsida</taxon>
        <taxon>eudicotyledons</taxon>
        <taxon>Gunneridae</taxon>
        <taxon>Pentapetalae</taxon>
        <taxon>rosids</taxon>
        <taxon>fabids</taxon>
        <taxon>Fagales</taxon>
        <taxon>Myricaceae</taxon>
        <taxon>Morella</taxon>
    </lineage>
</organism>
<evidence type="ECO:0000256" key="2">
    <source>
        <dbReference type="ARBA" id="ARBA00022737"/>
    </source>
</evidence>
<dbReference type="InterPro" id="IPR050216">
    <property type="entry name" value="LRR_domain-containing"/>
</dbReference>
<evidence type="ECO:0000313" key="6">
    <source>
        <dbReference type="Proteomes" id="UP000516437"/>
    </source>
</evidence>
<dbReference type="Pfam" id="PF00560">
    <property type="entry name" value="LRR_1"/>
    <property type="match status" value="2"/>
</dbReference>
<accession>A0A6A1V560</accession>
<dbReference type="GO" id="GO:0005737">
    <property type="term" value="C:cytoplasm"/>
    <property type="evidence" value="ECO:0007669"/>
    <property type="project" value="TreeGrafter"/>
</dbReference>
<keyword evidence="2" id="KW-0677">Repeat</keyword>
<dbReference type="OrthoDB" id="2018313at2759"/>
<dbReference type="SMART" id="SM00369">
    <property type="entry name" value="LRR_TYP"/>
    <property type="match status" value="5"/>
</dbReference>
<dbReference type="SUPFAM" id="SSF52058">
    <property type="entry name" value="L domain-like"/>
    <property type="match status" value="2"/>
</dbReference>
<dbReference type="InterPro" id="IPR001611">
    <property type="entry name" value="Leu-rich_rpt"/>
</dbReference>
<keyword evidence="6" id="KW-1185">Reference proteome</keyword>
<evidence type="ECO:0000256" key="3">
    <source>
        <dbReference type="SAM" id="MobiDB-lite"/>
    </source>
</evidence>
<reference evidence="5 6" key="1">
    <citation type="journal article" date="2019" name="Plant Biotechnol. J.">
        <title>The red bayberry genome and genetic basis of sex determination.</title>
        <authorList>
            <person name="Jia H.M."/>
            <person name="Jia H.J."/>
            <person name="Cai Q.L."/>
            <person name="Wang Y."/>
            <person name="Zhao H.B."/>
            <person name="Yang W.F."/>
            <person name="Wang G.Y."/>
            <person name="Li Y.H."/>
            <person name="Zhan D.L."/>
            <person name="Shen Y.T."/>
            <person name="Niu Q.F."/>
            <person name="Chang L."/>
            <person name="Qiu J."/>
            <person name="Zhao L."/>
            <person name="Xie H.B."/>
            <person name="Fu W.Y."/>
            <person name="Jin J."/>
            <person name="Li X.W."/>
            <person name="Jiao Y."/>
            <person name="Zhou C.C."/>
            <person name="Tu T."/>
            <person name="Chai C.Y."/>
            <person name="Gao J.L."/>
            <person name="Fan L.J."/>
            <person name="van de Weg E."/>
            <person name="Wang J.Y."/>
            <person name="Gao Z.S."/>
        </authorList>
    </citation>
    <scope>NUCLEOTIDE SEQUENCE [LARGE SCALE GENOMIC DNA]</scope>
    <source>
        <tissue evidence="5">Leaves</tissue>
    </source>
</reference>
<sequence length="840" mass="93554">MANLRLLQINYTRLVGSYKYLPAQLKWLQWKGCPVKSLPSDFSPGELAVLDLSESAIEQVWGWHSSKQFVMIVSFVTPKLLPSQVAEKLMIMNLRGCHNLAAIPDLSGHKSLEKLVLEHCHSLIKIHDSVGNASSLVHLNLRSCWNLIEFPAKVSGLKKLENLIFSGCSKLKELPLEIGSMRSLKELLVDDTAIEKLPESIFHLAKLEKLNLNGCRLLRTLPNCIGLLSSLKELSLTSSAVEEIPSSVGSLLKLEKLSLMQCKSLTSIPDSIGNLRLLTELLINGSAIKELPASIGSLSYLKRLSLGSCQFLSKLPDSIEGLASIVEIQLDETSIVNLPDQVGALKMLRKFEMRNCKHLGSLPVSIGLLFALTTLTVFKASIFELPESIGMLENRIILRLNKCTQPRKLPDSIGNLKSLCQLLLEETAVTELPESFGMLSSLMILKMAKKPQFPVARNSVPEEVSAATEIETPNPVSVRLPTSFSNLCLLEELDARAWNLCGKIPDDFEKLTSLEILNLSHNNISSLPPSLRGLSFLRKLLLPYCEELKSLPPLPSSLVDLNVANCTALERVSDLSNLESLSDLNLTNCSKVVDIPGLEGLKSLKRLFMNGCKACSSVVTRRLSKVSLRNLRSLSMPGSKIPVWFSQEVVRFSEQRNCKIKAVIVGVVFSVNHQIPDDLRDQPPSIPFIRVNITKLSKPIFSTMPELKGLPKTHEDHIYLFRYPECHPLVSKLRDGYDIHVTEQDSPYIKGIEVKHCGFYLVIEGEDDYGGNEELLDESQLSISEKLAKFFNSIEEEDHISESGCEVDSQVQETEEQDERGSEPLWWEGLLRLVRGCFCF</sequence>
<gene>
    <name evidence="5" type="ORF">CJ030_MR7G026898</name>
</gene>
<dbReference type="AlphaFoldDB" id="A0A6A1V560"/>
<name>A0A6A1V560_9ROSI</name>
<dbReference type="PANTHER" id="PTHR48051:SF1">
    <property type="entry name" value="RAS SUPPRESSOR PROTEIN 1"/>
    <property type="match status" value="1"/>
</dbReference>
<protein>
    <submittedName>
        <fullName evidence="5">Protein SUPPRESSOR OF npr1-1, CONSTITUTIVE 1</fullName>
    </submittedName>
</protein>